<dbReference type="EMBL" id="VIBQ01000013">
    <property type="protein sequence ID" value="KAB8346254.1"/>
    <property type="molecule type" value="Genomic_DNA"/>
</dbReference>
<dbReference type="Proteomes" id="UP000327013">
    <property type="component" value="Unassembled WGS sequence"/>
</dbReference>
<reference evidence="1 2" key="1">
    <citation type="submission" date="2019-06" db="EMBL/GenBank/DDBJ databases">
        <title>A chromosomal-level reference genome of Carpinus fangiana (Coryloideae, Betulaceae).</title>
        <authorList>
            <person name="Yang X."/>
            <person name="Wang Z."/>
            <person name="Zhang L."/>
            <person name="Hao G."/>
            <person name="Liu J."/>
            <person name="Yang Y."/>
        </authorList>
    </citation>
    <scope>NUCLEOTIDE SEQUENCE [LARGE SCALE GENOMIC DNA]</scope>
    <source>
        <strain evidence="1">Cfa_2016G</strain>
        <tissue evidence="1">Leaf</tissue>
    </source>
</reference>
<dbReference type="OrthoDB" id="3940621at2759"/>
<evidence type="ECO:0008006" key="3">
    <source>
        <dbReference type="Google" id="ProtNLM"/>
    </source>
</evidence>
<gene>
    <name evidence="1" type="ORF">FH972_023299</name>
</gene>
<evidence type="ECO:0000313" key="2">
    <source>
        <dbReference type="Proteomes" id="UP000327013"/>
    </source>
</evidence>
<evidence type="ECO:0000313" key="1">
    <source>
        <dbReference type="EMBL" id="KAB8346254.1"/>
    </source>
</evidence>
<accession>A0A5N6KV45</accession>
<proteinExistence type="predicted"/>
<comment type="caution">
    <text evidence="1">The sequence shown here is derived from an EMBL/GenBank/DDBJ whole genome shotgun (WGS) entry which is preliminary data.</text>
</comment>
<name>A0A5N6KV45_9ROSI</name>
<organism evidence="1 2">
    <name type="scientific">Carpinus fangiana</name>
    <dbReference type="NCBI Taxonomy" id="176857"/>
    <lineage>
        <taxon>Eukaryota</taxon>
        <taxon>Viridiplantae</taxon>
        <taxon>Streptophyta</taxon>
        <taxon>Embryophyta</taxon>
        <taxon>Tracheophyta</taxon>
        <taxon>Spermatophyta</taxon>
        <taxon>Magnoliopsida</taxon>
        <taxon>eudicotyledons</taxon>
        <taxon>Gunneridae</taxon>
        <taxon>Pentapetalae</taxon>
        <taxon>rosids</taxon>
        <taxon>fabids</taxon>
        <taxon>Fagales</taxon>
        <taxon>Betulaceae</taxon>
        <taxon>Carpinus</taxon>
    </lineage>
</organism>
<keyword evidence="2" id="KW-1185">Reference proteome</keyword>
<sequence>MGWEPAIFNLLALPLELRLHIYSFTVEDRSSRVGIAASNRQFHEEVMDVLYKDRDLVFDPRPDAFTDAPNHEIDIVRIMLQHKGNAVIHLPSLSWNRVHVRSGDGRHHWPQHLPFERLRLGRIVIHIYEPPSEDPGQNVLSWFCVDRIKNCFLERIDDEYVDLKNRIDIVTHPLSFTSQVFATHHKWLGVKWKDDLYGKHLPLKRLDKSSGVKGGTVVRCSVTAWPGLGHRCARPSSWFDVDMSEFASAGIANRFKKASGKTGDYCRRHPEIVEIISGCSVGQETHHNNN</sequence>
<protein>
    <recommendedName>
        <fullName evidence="3">F-box domain-containing protein</fullName>
    </recommendedName>
</protein>
<dbReference type="AlphaFoldDB" id="A0A5N6KV45"/>